<proteinExistence type="predicted"/>
<dbReference type="Pfam" id="PF00704">
    <property type="entry name" value="Glyco_hydro_18"/>
    <property type="match status" value="1"/>
</dbReference>
<dbReference type="PROSITE" id="PS51272">
    <property type="entry name" value="SLH"/>
    <property type="match status" value="3"/>
</dbReference>
<feature type="domain" description="SLH" evidence="3">
    <location>
        <begin position="349"/>
        <end position="407"/>
    </location>
</feature>
<dbReference type="Gene3D" id="3.20.20.80">
    <property type="entry name" value="Glycosidases"/>
    <property type="match status" value="1"/>
</dbReference>
<dbReference type="InterPro" id="IPR011583">
    <property type="entry name" value="Chitinase_II/V-like_cat"/>
</dbReference>
<evidence type="ECO:0000259" key="4">
    <source>
        <dbReference type="PROSITE" id="PS51910"/>
    </source>
</evidence>
<protein>
    <submittedName>
        <fullName evidence="5">Uncharacterized protein</fullName>
    </submittedName>
</protein>
<dbReference type="SMART" id="SM00636">
    <property type="entry name" value="Glyco_18"/>
    <property type="match status" value="1"/>
</dbReference>
<dbReference type="GO" id="GO:0008061">
    <property type="term" value="F:chitin binding"/>
    <property type="evidence" value="ECO:0007669"/>
    <property type="project" value="InterPro"/>
</dbReference>
<gene>
    <name evidence="5" type="ORF">SDC9_65085</name>
</gene>
<organism evidence="5">
    <name type="scientific">bioreactor metagenome</name>
    <dbReference type="NCBI Taxonomy" id="1076179"/>
    <lineage>
        <taxon>unclassified sequences</taxon>
        <taxon>metagenomes</taxon>
        <taxon>ecological metagenomes</taxon>
    </lineage>
</organism>
<dbReference type="InterPro" id="IPR001579">
    <property type="entry name" value="Glyco_hydro_18_chit_AS"/>
</dbReference>
<sequence length="528" mass="56492">MLKKRISFALALMMAIAFLLPTDALDSKFSMSYIYFGDSGDFGSLVNGTGGSLSEVAPAYFSLTAQGELLLTPAVDPDFVKQMHEEGILVVPYITNDWVQTKGIAALNNMDKLTDDLAAAVAAYNLDGVNIDIENLTEAQRADYVAFVRLLREKLGPQKRIAIAVAANPWGSTKGFSGSYDYAGLAKYCDYLFLMAYDESYDGSPAGPVASLSFVERSVTYALSQVSKDKLVLGLPFYGRIWSTSGGSIQGCGVSSETVESLIANYRGNVTYDAASGTAKAVITVKSADTKPVIYGKTLPAGSYVIWYANEAALKAELALVTKYDLKGSGSWSLGQEAAATWDYYKLWLNGATFADAQGMWASDAILTAFMNGWMSGVSPTAFAPNAPLTRAQAATILVRMAGLAPTKSAATFADCTSHWARAYIDTARKYGIVSGTGADTFEPDRPVTRAEMAVMLNNLLHLPAAIESFSDVTKAQYPWVYDAICALKAAGILTGYEDGSFLPQNALTRAEAAALVTRIDPAAIEIH</sequence>
<dbReference type="PROSITE" id="PS01095">
    <property type="entry name" value="GH18_1"/>
    <property type="match status" value="1"/>
</dbReference>
<evidence type="ECO:0000313" key="5">
    <source>
        <dbReference type="EMBL" id="MPM18672.1"/>
    </source>
</evidence>
<evidence type="ECO:0000256" key="1">
    <source>
        <dbReference type="ARBA" id="ARBA00022801"/>
    </source>
</evidence>
<evidence type="ECO:0000259" key="3">
    <source>
        <dbReference type="PROSITE" id="PS51272"/>
    </source>
</evidence>
<dbReference type="PANTHER" id="PTHR46066">
    <property type="entry name" value="CHITINASE DOMAIN-CONTAINING PROTEIN 1 FAMILY MEMBER"/>
    <property type="match status" value="1"/>
</dbReference>
<dbReference type="InterPro" id="IPR017853">
    <property type="entry name" value="GH"/>
</dbReference>
<feature type="domain" description="SLH" evidence="3">
    <location>
        <begin position="408"/>
        <end position="471"/>
    </location>
</feature>
<feature type="domain" description="SLH" evidence="3">
    <location>
        <begin position="472"/>
        <end position="528"/>
    </location>
</feature>
<accession>A0A644XR08</accession>
<comment type="caution">
    <text evidence="5">The sequence shown here is derived from an EMBL/GenBank/DDBJ whole genome shotgun (WGS) entry which is preliminary data.</text>
</comment>
<reference evidence="5" key="1">
    <citation type="submission" date="2019-08" db="EMBL/GenBank/DDBJ databases">
        <authorList>
            <person name="Kucharzyk K."/>
            <person name="Murdoch R.W."/>
            <person name="Higgins S."/>
            <person name="Loffler F."/>
        </authorList>
    </citation>
    <scope>NUCLEOTIDE SEQUENCE</scope>
</reference>
<dbReference type="InterPro" id="IPR029070">
    <property type="entry name" value="Chitinase_insertion_sf"/>
</dbReference>
<dbReference type="GO" id="GO:0005975">
    <property type="term" value="P:carbohydrate metabolic process"/>
    <property type="evidence" value="ECO:0007669"/>
    <property type="project" value="InterPro"/>
</dbReference>
<keyword evidence="2" id="KW-0326">Glycosidase</keyword>
<dbReference type="AlphaFoldDB" id="A0A644XR08"/>
<dbReference type="InterPro" id="IPR001223">
    <property type="entry name" value="Glyco_hydro18_cat"/>
</dbReference>
<dbReference type="EMBL" id="VSSQ01003028">
    <property type="protein sequence ID" value="MPM18672.1"/>
    <property type="molecule type" value="Genomic_DNA"/>
</dbReference>
<dbReference type="InterPro" id="IPR001119">
    <property type="entry name" value="SLH_dom"/>
</dbReference>
<dbReference type="Pfam" id="PF00395">
    <property type="entry name" value="SLH"/>
    <property type="match status" value="3"/>
</dbReference>
<feature type="domain" description="GH18" evidence="4">
    <location>
        <begin position="30"/>
        <end position="358"/>
    </location>
</feature>
<dbReference type="PROSITE" id="PS51910">
    <property type="entry name" value="GH18_2"/>
    <property type="match status" value="1"/>
</dbReference>
<dbReference type="PANTHER" id="PTHR46066:SF2">
    <property type="entry name" value="CHITINASE DOMAIN-CONTAINING PROTEIN 1"/>
    <property type="match status" value="1"/>
</dbReference>
<dbReference type="Gene3D" id="3.10.50.10">
    <property type="match status" value="1"/>
</dbReference>
<dbReference type="GO" id="GO:0004553">
    <property type="term" value="F:hydrolase activity, hydrolyzing O-glycosyl compounds"/>
    <property type="evidence" value="ECO:0007669"/>
    <property type="project" value="InterPro"/>
</dbReference>
<name>A0A644XR08_9ZZZZ</name>
<dbReference type="SUPFAM" id="SSF51445">
    <property type="entry name" value="(Trans)glycosidases"/>
    <property type="match status" value="1"/>
</dbReference>
<keyword evidence="1" id="KW-0378">Hydrolase</keyword>
<evidence type="ECO:0000256" key="2">
    <source>
        <dbReference type="ARBA" id="ARBA00023295"/>
    </source>
</evidence>